<sequence>MTCDLLLLLSQRIISVSFVTNSVYFTRMIFLRQQSSNTTCLILHIINHLTGGLTGRCVVHANLWVIEIPPGAHGRFFGTIKNWRPTSILQMVSSFLFPWAVASPQSILIDIFLQVGNN</sequence>
<organism evidence="1">
    <name type="scientific">Schistocephalus solidus</name>
    <name type="common">Tapeworm</name>
    <dbReference type="NCBI Taxonomy" id="70667"/>
    <lineage>
        <taxon>Eukaryota</taxon>
        <taxon>Metazoa</taxon>
        <taxon>Spiralia</taxon>
        <taxon>Lophotrochozoa</taxon>
        <taxon>Platyhelminthes</taxon>
        <taxon>Cestoda</taxon>
        <taxon>Eucestoda</taxon>
        <taxon>Diphyllobothriidea</taxon>
        <taxon>Diphyllobothriidae</taxon>
        <taxon>Schistocephalus</taxon>
    </lineage>
</organism>
<protein>
    <submittedName>
        <fullName evidence="1">Uncharacterized protein</fullName>
    </submittedName>
</protein>
<reference evidence="1" key="1">
    <citation type="submission" date="2016-01" db="EMBL/GenBank/DDBJ databases">
        <title>Reference transcriptome for the parasite Schistocephalus solidus: insights into the molecular evolution of parasitism.</title>
        <authorList>
            <person name="Hebert F.O."/>
            <person name="Grambauer S."/>
            <person name="Barber I."/>
            <person name="Landry C.R."/>
            <person name="Aubin-Horth N."/>
        </authorList>
    </citation>
    <scope>NUCLEOTIDE SEQUENCE</scope>
</reference>
<evidence type="ECO:0000313" key="1">
    <source>
        <dbReference type="EMBL" id="JAP43564.1"/>
    </source>
</evidence>
<proteinExistence type="predicted"/>
<gene>
    <name evidence="1" type="ORF">TR125087</name>
</gene>
<dbReference type="AlphaFoldDB" id="A0A0X3NUU4"/>
<accession>A0A0X3NUU4</accession>
<dbReference type="EMBL" id="GEEE01019661">
    <property type="protein sequence ID" value="JAP43564.1"/>
    <property type="molecule type" value="Transcribed_RNA"/>
</dbReference>
<name>A0A0X3NUU4_SCHSO</name>